<protein>
    <submittedName>
        <fullName evidence="2">Uncharacterized protein</fullName>
    </submittedName>
</protein>
<evidence type="ECO:0000256" key="1">
    <source>
        <dbReference type="SAM" id="MobiDB-lite"/>
    </source>
</evidence>
<evidence type="ECO:0000313" key="3">
    <source>
        <dbReference type="Proteomes" id="UP001152799"/>
    </source>
</evidence>
<organism evidence="2 3">
    <name type="scientific">Ceutorhynchus assimilis</name>
    <name type="common">cabbage seed weevil</name>
    <dbReference type="NCBI Taxonomy" id="467358"/>
    <lineage>
        <taxon>Eukaryota</taxon>
        <taxon>Metazoa</taxon>
        <taxon>Ecdysozoa</taxon>
        <taxon>Arthropoda</taxon>
        <taxon>Hexapoda</taxon>
        <taxon>Insecta</taxon>
        <taxon>Pterygota</taxon>
        <taxon>Neoptera</taxon>
        <taxon>Endopterygota</taxon>
        <taxon>Coleoptera</taxon>
        <taxon>Polyphaga</taxon>
        <taxon>Cucujiformia</taxon>
        <taxon>Curculionidae</taxon>
        <taxon>Ceutorhynchinae</taxon>
        <taxon>Ceutorhynchus</taxon>
    </lineage>
</organism>
<dbReference type="AlphaFoldDB" id="A0A9N9MF45"/>
<evidence type="ECO:0000313" key="2">
    <source>
        <dbReference type="EMBL" id="CAG9761229.1"/>
    </source>
</evidence>
<dbReference type="OrthoDB" id="653904at2759"/>
<reference evidence="2" key="1">
    <citation type="submission" date="2022-01" db="EMBL/GenBank/DDBJ databases">
        <authorList>
            <person name="King R."/>
        </authorList>
    </citation>
    <scope>NUCLEOTIDE SEQUENCE</scope>
</reference>
<name>A0A9N9MF45_9CUCU</name>
<keyword evidence="3" id="KW-1185">Reference proteome</keyword>
<dbReference type="EMBL" id="OU892286">
    <property type="protein sequence ID" value="CAG9761229.1"/>
    <property type="molecule type" value="Genomic_DNA"/>
</dbReference>
<accession>A0A9N9MF45</accession>
<gene>
    <name evidence="2" type="ORF">CEUTPL_LOCUS1935</name>
</gene>
<sequence>MSNMKVLGNIRKFSMKLVTSIQVVSPKCGKAKLYFFKWNTQYIPLDQLFKPALYFCFGICEFVQNSSYNLRQVKLPSPIPKYALTKQSIIYESIKLFNHLPEEIKNSDLVKNIPDASIQEDNENNALADSNVNFGIIPDDLAALPLEAQLPPPKERRKNTPQAEQSSSSGSRTPGVIQFVPKQENPKFNFTVNSLIGHKEETKEEIPFVPSLVPLSTNSSSACTLTGDNLCIDEDYDN</sequence>
<feature type="compositionally biased region" description="Polar residues" evidence="1">
    <location>
        <begin position="160"/>
        <end position="172"/>
    </location>
</feature>
<proteinExistence type="predicted"/>
<feature type="region of interest" description="Disordered" evidence="1">
    <location>
        <begin position="150"/>
        <end position="180"/>
    </location>
</feature>
<dbReference type="Proteomes" id="UP001152799">
    <property type="component" value="Chromosome 10"/>
</dbReference>